<protein>
    <submittedName>
        <fullName evidence="2">Uncharacterized protein</fullName>
    </submittedName>
</protein>
<keyword evidence="3" id="KW-1185">Reference proteome</keyword>
<sequence length="280" mass="32205">MATKNVTDDTYTVMEEYVQYILLTSYLFPPIVFILNIYHLSVLCKLRSIALFKYFLVICAMDIIYSILHFEDFVLPLIRELYFDKSRYFCSGWDSYFQTQLKLNLVALRASAESVSRVLVCGLAGNQILKVLHSTDILSSLNFSKVIFWTGVSSVAFNYATYYLSAELLKFKKSEPCIGVPKLSAVNLNDQYFVVWLDNELPALLKALSTTTALFYSLLSVFVMFYLLKSAVKAEERNDRRLCILLFLFTFINSIYGIVQFCVGYTCSFAECIQEGYDYE</sequence>
<feature type="transmembrane region" description="Helical" evidence="1">
    <location>
        <begin position="50"/>
        <end position="68"/>
    </location>
</feature>
<evidence type="ECO:0000313" key="2">
    <source>
        <dbReference type="EMBL" id="EGT57316.1"/>
    </source>
</evidence>
<keyword evidence="1" id="KW-0472">Membrane</keyword>
<keyword evidence="1" id="KW-1133">Transmembrane helix</keyword>
<proteinExistence type="predicted"/>
<dbReference type="STRING" id="135651.G0PI59"/>
<dbReference type="EMBL" id="GL380533">
    <property type="protein sequence ID" value="EGT57316.1"/>
    <property type="molecule type" value="Genomic_DNA"/>
</dbReference>
<feature type="transmembrane region" description="Helical" evidence="1">
    <location>
        <begin position="207"/>
        <end position="228"/>
    </location>
</feature>
<reference evidence="3" key="1">
    <citation type="submission" date="2011-07" db="EMBL/GenBank/DDBJ databases">
        <authorList>
            <consortium name="Caenorhabditis brenneri Sequencing and Analysis Consortium"/>
            <person name="Wilson R.K."/>
        </authorList>
    </citation>
    <scope>NUCLEOTIDE SEQUENCE [LARGE SCALE GENOMIC DNA]</scope>
    <source>
        <strain evidence="3">PB2801</strain>
    </source>
</reference>
<name>G0PI59_CAEBE</name>
<dbReference type="OMA" id="VICAMDI"/>
<gene>
    <name evidence="2" type="ORF">CAEBREN_18402</name>
</gene>
<evidence type="ECO:0000256" key="1">
    <source>
        <dbReference type="SAM" id="Phobius"/>
    </source>
</evidence>
<feature type="transmembrane region" description="Helical" evidence="1">
    <location>
        <begin position="240"/>
        <end position="259"/>
    </location>
</feature>
<accession>G0PI59</accession>
<dbReference type="HOGENOM" id="CLU_994759_0_0_1"/>
<evidence type="ECO:0000313" key="3">
    <source>
        <dbReference type="Proteomes" id="UP000008068"/>
    </source>
</evidence>
<dbReference type="InParanoid" id="G0PI59"/>
<dbReference type="Proteomes" id="UP000008068">
    <property type="component" value="Unassembled WGS sequence"/>
</dbReference>
<organism evidence="3">
    <name type="scientific">Caenorhabditis brenneri</name>
    <name type="common">Nematode worm</name>
    <dbReference type="NCBI Taxonomy" id="135651"/>
    <lineage>
        <taxon>Eukaryota</taxon>
        <taxon>Metazoa</taxon>
        <taxon>Ecdysozoa</taxon>
        <taxon>Nematoda</taxon>
        <taxon>Chromadorea</taxon>
        <taxon>Rhabditida</taxon>
        <taxon>Rhabditina</taxon>
        <taxon>Rhabditomorpha</taxon>
        <taxon>Rhabditoidea</taxon>
        <taxon>Rhabditidae</taxon>
        <taxon>Peloderinae</taxon>
        <taxon>Caenorhabditis</taxon>
    </lineage>
</organism>
<feature type="transmembrane region" description="Helical" evidence="1">
    <location>
        <begin position="17"/>
        <end position="38"/>
    </location>
</feature>
<dbReference type="eggNOG" id="ENOG502TK26">
    <property type="taxonomic scope" value="Eukaryota"/>
</dbReference>
<dbReference type="OrthoDB" id="10603148at2759"/>
<dbReference type="AlphaFoldDB" id="G0PI59"/>
<keyword evidence="1" id="KW-0812">Transmembrane</keyword>